<dbReference type="eggNOG" id="COG0627">
    <property type="taxonomic scope" value="Bacteria"/>
</dbReference>
<sequence>MKILVFHRLACFKIVKVFLLLSLTFVNYLFGQSVWQWRVPMRDEQGKIKSDYANAFLWIPEKCKKLNAVILVQHNMIEEGILEHPKFRKQMMQLGIGEIWLTDNISQSFAQQEQDNAAVNRILDELADKSGYKELKHIPIIPMGHSAMATYPWNFALANKERTLAVISLKGDAPSTNLTGYGRANVNWKDKNIDGIPGLMVMGEYEWWQDRITPGFKYIEQHPNSPITWYADAGRGHFDSSEQLIGLLNLFIKKAKEHRFVEGSDALKPVDVKSGWLMESWKKDNFAPVYPAKYVEFKGNRSTASWCFDAELVKYIERVYKRQAGKEQQYLGYIQNGLVVTPKKTHANYHLLWQSQADGVTFNVRSFFADSSRAKPTTRHASNKIRIDRICGPVKKIDNTTFRIAHTRIGLNNPKRSNDIWLLASNNGDSRYKSAVQQALLTIPKNTEGKSQTIDFSPMKDQQIGVKKLRLHAVSDAGLKVSFYVKEGPVYIDNSELIFTKIPLSAKFPVKVTVVAWQIGVNNEKQKIQQATPVERSFYIHK</sequence>
<gene>
    <name evidence="1" type="ordered locus">Pedsa_3762</name>
</gene>
<dbReference type="EMBL" id="CP002545">
    <property type="protein sequence ID" value="ADY54291.1"/>
    <property type="molecule type" value="Genomic_DNA"/>
</dbReference>
<dbReference type="HOGENOM" id="CLU_510622_0_0_10"/>
<dbReference type="RefSeq" id="WP_013634771.1">
    <property type="nucleotide sequence ID" value="NC_015177.1"/>
</dbReference>
<name>F0S6G5_PSESL</name>
<evidence type="ECO:0000313" key="2">
    <source>
        <dbReference type="Proteomes" id="UP000000310"/>
    </source>
</evidence>
<dbReference type="STRING" id="762903.Pedsa_3762"/>
<reference evidence="2" key="2">
    <citation type="submission" date="2011-02" db="EMBL/GenBank/DDBJ databases">
        <title>The complete genome of Pedobacter saltans DSM 12145.</title>
        <authorList>
            <consortium name="US DOE Joint Genome Institute (JGI-PGF)"/>
            <person name="Lucas S."/>
            <person name="Copeland A."/>
            <person name="Lapidus A."/>
            <person name="Bruce D."/>
            <person name="Goodwin L."/>
            <person name="Pitluck S."/>
            <person name="Kyrpides N."/>
            <person name="Mavromatis K."/>
            <person name="Pagani I."/>
            <person name="Ivanova N."/>
            <person name="Ovchinnikova G."/>
            <person name="Lu M."/>
            <person name="Detter J.C."/>
            <person name="Han C."/>
            <person name="Land M."/>
            <person name="Hauser L."/>
            <person name="Markowitz V."/>
            <person name="Cheng J.-F."/>
            <person name="Hugenholtz P."/>
            <person name="Woyke T."/>
            <person name="Wu D."/>
            <person name="Tindall B."/>
            <person name="Pomrenke H.G."/>
            <person name="Brambilla E."/>
            <person name="Klenk H.-P."/>
            <person name="Eisen J.A."/>
        </authorList>
    </citation>
    <scope>NUCLEOTIDE SEQUENCE [LARGE SCALE GENOMIC DNA]</scope>
    <source>
        <strain evidence="2">ATCC 51119 / DSM 12145 / JCM 21818 / LMG 10337 / NBRC 100064 / NCIMB 13643</strain>
    </source>
</reference>
<protein>
    <submittedName>
        <fullName evidence="1">Uncharacterized protein</fullName>
    </submittedName>
</protein>
<organism evidence="1 2">
    <name type="scientific">Pseudopedobacter saltans (strain ATCC 51119 / DSM 12145 / JCM 21818 / CCUG 39354 / LMG 10337 / NBRC 100064 / NCIMB 13643)</name>
    <name type="common">Pedobacter saltans</name>
    <dbReference type="NCBI Taxonomy" id="762903"/>
    <lineage>
        <taxon>Bacteria</taxon>
        <taxon>Pseudomonadati</taxon>
        <taxon>Bacteroidota</taxon>
        <taxon>Sphingobacteriia</taxon>
        <taxon>Sphingobacteriales</taxon>
        <taxon>Sphingobacteriaceae</taxon>
        <taxon>Pseudopedobacter</taxon>
    </lineage>
</organism>
<dbReference type="Gene3D" id="3.40.50.1820">
    <property type="entry name" value="alpha/beta hydrolase"/>
    <property type="match status" value="1"/>
</dbReference>
<dbReference type="AlphaFoldDB" id="F0S6G5"/>
<accession>F0S6G5</accession>
<evidence type="ECO:0000313" key="1">
    <source>
        <dbReference type="EMBL" id="ADY54291.1"/>
    </source>
</evidence>
<dbReference type="InterPro" id="IPR029058">
    <property type="entry name" value="AB_hydrolase_fold"/>
</dbReference>
<keyword evidence="2" id="KW-1185">Reference proteome</keyword>
<dbReference type="KEGG" id="psn:Pedsa_3762"/>
<dbReference type="Proteomes" id="UP000000310">
    <property type="component" value="Chromosome"/>
</dbReference>
<dbReference type="OrthoDB" id="994689at2"/>
<proteinExistence type="predicted"/>
<reference evidence="1 2" key="1">
    <citation type="journal article" date="2011" name="Stand. Genomic Sci.">
        <title>Complete genome sequence of the gliding, heparinolytic Pedobacter saltans type strain (113).</title>
        <authorList>
            <person name="Liolios K."/>
            <person name="Sikorski J."/>
            <person name="Lu M."/>
            <person name="Nolan M."/>
            <person name="Lapidus A."/>
            <person name="Lucas S."/>
            <person name="Hammon N."/>
            <person name="Deshpande S."/>
            <person name="Cheng J.F."/>
            <person name="Tapia R."/>
            <person name="Han C."/>
            <person name="Goodwin L."/>
            <person name="Pitluck S."/>
            <person name="Huntemann M."/>
            <person name="Ivanova N."/>
            <person name="Pagani I."/>
            <person name="Mavromatis K."/>
            <person name="Ovchinikova G."/>
            <person name="Pati A."/>
            <person name="Chen A."/>
            <person name="Palaniappan K."/>
            <person name="Land M."/>
            <person name="Hauser L."/>
            <person name="Brambilla E.M."/>
            <person name="Kotsyurbenko O."/>
            <person name="Rohde M."/>
            <person name="Tindall B.J."/>
            <person name="Abt B."/>
            <person name="Goker M."/>
            <person name="Detter J.C."/>
            <person name="Woyke T."/>
            <person name="Bristow J."/>
            <person name="Eisen J.A."/>
            <person name="Markowitz V."/>
            <person name="Hugenholtz P."/>
            <person name="Klenk H.P."/>
            <person name="Kyrpides N.C."/>
        </authorList>
    </citation>
    <scope>NUCLEOTIDE SEQUENCE [LARGE SCALE GENOMIC DNA]</scope>
    <source>
        <strain evidence="2">ATCC 51119 / DSM 12145 / JCM 21818 / LMG 10337 / NBRC 100064 / NCIMB 13643</strain>
    </source>
</reference>